<keyword evidence="9" id="KW-0443">Lipid metabolism</keyword>
<dbReference type="Gene3D" id="1.10.620.20">
    <property type="entry name" value="Ribonucleotide Reductase, subunit A"/>
    <property type="match status" value="1"/>
</dbReference>
<evidence type="ECO:0000256" key="2">
    <source>
        <dbReference type="ARBA" id="ARBA00008749"/>
    </source>
</evidence>
<organism evidence="11 12">
    <name type="scientific">Streptomyces chiangmaiensis</name>
    <dbReference type="NCBI Taxonomy" id="766497"/>
    <lineage>
        <taxon>Bacteria</taxon>
        <taxon>Bacillati</taxon>
        <taxon>Actinomycetota</taxon>
        <taxon>Actinomycetes</taxon>
        <taxon>Kitasatosporales</taxon>
        <taxon>Streptomycetaceae</taxon>
        <taxon>Streptomyces</taxon>
    </lineage>
</organism>
<name>A0ABU7FMR6_9ACTN</name>
<dbReference type="Pfam" id="PF03405">
    <property type="entry name" value="FA_desaturase_2"/>
    <property type="match status" value="1"/>
</dbReference>
<keyword evidence="7" id="KW-0560">Oxidoreductase</keyword>
<keyword evidence="10" id="KW-0275">Fatty acid biosynthesis</keyword>
<evidence type="ECO:0000256" key="6">
    <source>
        <dbReference type="ARBA" id="ARBA00022832"/>
    </source>
</evidence>
<dbReference type="Proteomes" id="UP001333996">
    <property type="component" value="Unassembled WGS sequence"/>
</dbReference>
<dbReference type="CDD" id="cd01050">
    <property type="entry name" value="Acyl_ACP_Desat"/>
    <property type="match status" value="1"/>
</dbReference>
<evidence type="ECO:0000256" key="9">
    <source>
        <dbReference type="ARBA" id="ARBA00023098"/>
    </source>
</evidence>
<keyword evidence="8" id="KW-0408">Iron</keyword>
<dbReference type="PANTHER" id="PTHR31155:SF9">
    <property type="entry name" value="STEAROYL-[ACYL-CARRIER-PROTEIN] 9-DESATURASE 7, CHLOROPLASTIC"/>
    <property type="match status" value="1"/>
</dbReference>
<evidence type="ECO:0000256" key="4">
    <source>
        <dbReference type="ARBA" id="ARBA00022516"/>
    </source>
</evidence>
<dbReference type="InterPro" id="IPR009078">
    <property type="entry name" value="Ferritin-like_SF"/>
</dbReference>
<evidence type="ECO:0000313" key="12">
    <source>
        <dbReference type="Proteomes" id="UP001333996"/>
    </source>
</evidence>
<evidence type="ECO:0000256" key="7">
    <source>
        <dbReference type="ARBA" id="ARBA00023002"/>
    </source>
</evidence>
<dbReference type="InterPro" id="IPR005067">
    <property type="entry name" value="Fatty_acid_desaturase-2"/>
</dbReference>
<evidence type="ECO:0000256" key="8">
    <source>
        <dbReference type="ARBA" id="ARBA00023004"/>
    </source>
</evidence>
<dbReference type="SUPFAM" id="SSF47240">
    <property type="entry name" value="Ferritin-like"/>
    <property type="match status" value="1"/>
</dbReference>
<keyword evidence="6" id="KW-0276">Fatty acid metabolism</keyword>
<keyword evidence="12" id="KW-1185">Reference proteome</keyword>
<keyword evidence="5" id="KW-0479">Metal-binding</keyword>
<gene>
    <name evidence="11" type="ORF">VXC91_26320</name>
</gene>
<reference evidence="11" key="1">
    <citation type="submission" date="2024-01" db="EMBL/GenBank/DDBJ databases">
        <title>First draft genome sequence data of TA4-1, the type strain of Gram-positive actinobacterium Streptomyces chiangmaiensis.</title>
        <authorList>
            <person name="Yasawong M."/>
            <person name="Nantapong N."/>
        </authorList>
    </citation>
    <scope>NUCLEOTIDE SEQUENCE</scope>
    <source>
        <strain evidence="11">TA4-1</strain>
    </source>
</reference>
<dbReference type="RefSeq" id="WP_329509818.1">
    <property type="nucleotide sequence ID" value="NZ_BAAAYZ010000196.1"/>
</dbReference>
<proteinExistence type="inferred from homology"/>
<keyword evidence="4" id="KW-0444">Lipid biosynthesis</keyword>
<evidence type="ECO:0000256" key="5">
    <source>
        <dbReference type="ARBA" id="ARBA00022723"/>
    </source>
</evidence>
<evidence type="ECO:0000256" key="1">
    <source>
        <dbReference type="ARBA" id="ARBA00001954"/>
    </source>
</evidence>
<evidence type="ECO:0000256" key="10">
    <source>
        <dbReference type="ARBA" id="ARBA00023160"/>
    </source>
</evidence>
<comment type="similarity">
    <text evidence="2">Belongs to the fatty acid desaturase type 2 family.</text>
</comment>
<comment type="cofactor">
    <cofactor evidence="1">
        <name>Fe(2+)</name>
        <dbReference type="ChEBI" id="CHEBI:29033"/>
    </cofactor>
</comment>
<comment type="caution">
    <text evidence="11">The sequence shown here is derived from an EMBL/GenBank/DDBJ whole genome shotgun (WGS) entry which is preliminary data.</text>
</comment>
<evidence type="ECO:0000313" key="11">
    <source>
        <dbReference type="EMBL" id="MED7825407.1"/>
    </source>
</evidence>
<accession>A0ABU7FMR6</accession>
<dbReference type="InterPro" id="IPR012348">
    <property type="entry name" value="RNR-like"/>
</dbReference>
<sequence length="323" mass="36284">MSLARPKRSDAELLKDLEEVVERELNRHLRVFREWMPHEYVPWSRGRDFDGPLGGQPWSPEQSPLTEVGRVSLVVNLLTEDNLPSYHHEIATLFGRDGAWGTWVHQWTAEEARHSMVLRDYLLASRAVDPVALERARMTHMCGGFVSDNQHSPLHTVAYVAFQELATRISHRNTGRSCGDPVCDRMLAQVANDENLHMLFYRNLLAAALELAPDQAMQAINEVVCAFRMPGHGMPGFERAAVEIALGGVYNLRVYHDDVLLPVLRHLKVMERGGLGPDGLKAQEELGVHLAELDAHAARFDERRAAFLARRGEGLNRPARASG</sequence>
<evidence type="ECO:0000256" key="3">
    <source>
        <dbReference type="ARBA" id="ARBA00011738"/>
    </source>
</evidence>
<dbReference type="EMBL" id="JAYWVC010000107">
    <property type="protein sequence ID" value="MED7825407.1"/>
    <property type="molecule type" value="Genomic_DNA"/>
</dbReference>
<protein>
    <submittedName>
        <fullName evidence="11">Acyl-ACP desaturase</fullName>
    </submittedName>
</protein>
<comment type="subunit">
    <text evidence="3">Homodimer.</text>
</comment>
<dbReference type="PIRSF" id="PIRSF000346">
    <property type="entry name" value="Dlt9_acylACP_des"/>
    <property type="match status" value="1"/>
</dbReference>
<dbReference type="PANTHER" id="PTHR31155">
    <property type="entry name" value="ACYL- ACYL-CARRIER-PROTEIN DESATURASE-RELATED"/>
    <property type="match status" value="1"/>
</dbReference>